<evidence type="ECO:0000313" key="2">
    <source>
        <dbReference type="EMBL" id="MBB4663473.1"/>
    </source>
</evidence>
<accession>A0A840IH10</accession>
<dbReference type="RefSeq" id="WP_183343201.1">
    <property type="nucleotide sequence ID" value="NZ_JACHNU010000004.1"/>
</dbReference>
<reference evidence="2 3" key="1">
    <citation type="submission" date="2020-08" db="EMBL/GenBank/DDBJ databases">
        <title>Genomic Encyclopedia of Archaeal and Bacterial Type Strains, Phase II (KMG-II): from individual species to whole genera.</title>
        <authorList>
            <person name="Goeker M."/>
        </authorList>
    </citation>
    <scope>NUCLEOTIDE SEQUENCE [LARGE SCALE GENOMIC DNA]</scope>
    <source>
        <strain evidence="2 3">DSM 23288</strain>
    </source>
</reference>
<dbReference type="EMBL" id="JACHNU010000004">
    <property type="protein sequence ID" value="MBB4663473.1"/>
    <property type="molecule type" value="Genomic_DNA"/>
</dbReference>
<evidence type="ECO:0000313" key="3">
    <source>
        <dbReference type="Proteomes" id="UP000585272"/>
    </source>
</evidence>
<dbReference type="Proteomes" id="UP000585272">
    <property type="component" value="Unassembled WGS sequence"/>
</dbReference>
<name>A0A840IH10_9ACTN</name>
<sequence length="194" mass="20570">MAERAQHRHQWRSGGAYHPQNATARPVRVLAAVAVLTVAVALALPAAAVAHGGALLLEREAGPYAVALNASVPVREGGGAVDYTVTLRRDGRPEEAATVRLRVRTAAGGWSRPYAAQRAANTYEVMLAQPARDAWKEWDVRIEVDGPGGPAQVDHRAGETPEQPGAPVGPLVLSLAALLALAAALALRRRRRRV</sequence>
<keyword evidence="1" id="KW-0812">Transmembrane</keyword>
<gene>
    <name evidence="2" type="ORF">BDZ31_003068</name>
</gene>
<feature type="transmembrane region" description="Helical" evidence="1">
    <location>
        <begin position="29"/>
        <end position="50"/>
    </location>
</feature>
<keyword evidence="1" id="KW-1133">Transmembrane helix</keyword>
<keyword evidence="1" id="KW-0472">Membrane</keyword>
<comment type="caution">
    <text evidence="2">The sequence shown here is derived from an EMBL/GenBank/DDBJ whole genome shotgun (WGS) entry which is preliminary data.</text>
</comment>
<evidence type="ECO:0000256" key="1">
    <source>
        <dbReference type="SAM" id="Phobius"/>
    </source>
</evidence>
<proteinExistence type="predicted"/>
<feature type="transmembrane region" description="Helical" evidence="1">
    <location>
        <begin position="168"/>
        <end position="187"/>
    </location>
</feature>
<keyword evidence="3" id="KW-1185">Reference proteome</keyword>
<dbReference type="AlphaFoldDB" id="A0A840IH10"/>
<protein>
    <submittedName>
        <fullName evidence="2">Uncharacterized protein</fullName>
    </submittedName>
</protein>
<organism evidence="2 3">
    <name type="scientific">Conexibacter arvalis</name>
    <dbReference type="NCBI Taxonomy" id="912552"/>
    <lineage>
        <taxon>Bacteria</taxon>
        <taxon>Bacillati</taxon>
        <taxon>Actinomycetota</taxon>
        <taxon>Thermoleophilia</taxon>
        <taxon>Solirubrobacterales</taxon>
        <taxon>Conexibacteraceae</taxon>
        <taxon>Conexibacter</taxon>
    </lineage>
</organism>